<gene>
    <name evidence="1" type="ORF">FOL47_007516</name>
</gene>
<organism evidence="1 2">
    <name type="scientific">Perkinsus chesapeaki</name>
    <name type="common">Clam parasite</name>
    <name type="synonym">Perkinsus andrewsi</name>
    <dbReference type="NCBI Taxonomy" id="330153"/>
    <lineage>
        <taxon>Eukaryota</taxon>
        <taxon>Sar</taxon>
        <taxon>Alveolata</taxon>
        <taxon>Perkinsozoa</taxon>
        <taxon>Perkinsea</taxon>
        <taxon>Perkinsida</taxon>
        <taxon>Perkinsidae</taxon>
        <taxon>Perkinsus</taxon>
    </lineage>
</organism>
<dbReference type="AlphaFoldDB" id="A0A7J6LKM6"/>
<sequence>MPDPSQLNDEVSAEEDVFISNSTLDRFLTVAEERVGDKIVKTSSYRCRWEQGFESKLPTTPLVAGSMSGLNSRQNLAYQWQAATTPPNLGVPKSVENVNINSKTSQRLLLSLS</sequence>
<proteinExistence type="predicted"/>
<protein>
    <submittedName>
        <fullName evidence="1">Uncharacterized protein</fullName>
    </submittedName>
</protein>
<name>A0A7J6LKM6_PERCH</name>
<accession>A0A7J6LKM6</accession>
<evidence type="ECO:0000313" key="1">
    <source>
        <dbReference type="EMBL" id="KAF4659580.1"/>
    </source>
</evidence>
<evidence type="ECO:0000313" key="2">
    <source>
        <dbReference type="Proteomes" id="UP000591131"/>
    </source>
</evidence>
<keyword evidence="2" id="KW-1185">Reference proteome</keyword>
<dbReference type="EMBL" id="JAAPAO010000447">
    <property type="protein sequence ID" value="KAF4659580.1"/>
    <property type="molecule type" value="Genomic_DNA"/>
</dbReference>
<dbReference type="Proteomes" id="UP000591131">
    <property type="component" value="Unassembled WGS sequence"/>
</dbReference>
<reference evidence="1 2" key="1">
    <citation type="submission" date="2020-04" db="EMBL/GenBank/DDBJ databases">
        <title>Perkinsus chesapeaki whole genome sequence.</title>
        <authorList>
            <person name="Bogema D.R."/>
        </authorList>
    </citation>
    <scope>NUCLEOTIDE SEQUENCE [LARGE SCALE GENOMIC DNA]</scope>
    <source>
        <strain evidence="1">ATCC PRA-425</strain>
    </source>
</reference>
<comment type="caution">
    <text evidence="1">The sequence shown here is derived from an EMBL/GenBank/DDBJ whole genome shotgun (WGS) entry which is preliminary data.</text>
</comment>